<dbReference type="GO" id="GO:0006782">
    <property type="term" value="P:protoporphyrinogen IX biosynthetic process"/>
    <property type="evidence" value="ECO:0007669"/>
    <property type="project" value="UniProtKB-UniPathway"/>
</dbReference>
<keyword evidence="7" id="KW-0472">Membrane</keyword>
<dbReference type="Pfam" id="PF01218">
    <property type="entry name" value="Coprogen_oxidas"/>
    <property type="match status" value="1"/>
</dbReference>
<feature type="transmembrane region" description="Helical" evidence="7">
    <location>
        <begin position="138"/>
        <end position="159"/>
    </location>
</feature>
<comment type="similarity">
    <text evidence="2">Belongs to the aerobic coproporphyrinogen-III oxidase family.</text>
</comment>
<evidence type="ECO:0000313" key="8">
    <source>
        <dbReference type="EMBL" id="ETO08311.1"/>
    </source>
</evidence>
<gene>
    <name evidence="8" type="ORF">RFI_29078</name>
</gene>
<keyword evidence="7" id="KW-1133">Transmembrane helix</keyword>
<name>X6M3W9_RETFI</name>
<evidence type="ECO:0000256" key="6">
    <source>
        <dbReference type="ARBA" id="ARBA00023244"/>
    </source>
</evidence>
<comment type="subunit">
    <text evidence="3">Homodimer.</text>
</comment>
<accession>X6M3W9</accession>
<comment type="caution">
    <text evidence="8">The sequence shown here is derived from an EMBL/GenBank/DDBJ whole genome shotgun (WGS) entry which is preliminary data.</text>
</comment>
<dbReference type="UniPathway" id="UPA00251">
    <property type="reaction ID" value="UER00322"/>
</dbReference>
<evidence type="ECO:0000256" key="4">
    <source>
        <dbReference type="ARBA" id="ARBA00012869"/>
    </source>
</evidence>
<evidence type="ECO:0000256" key="2">
    <source>
        <dbReference type="ARBA" id="ARBA00010644"/>
    </source>
</evidence>
<evidence type="ECO:0000256" key="5">
    <source>
        <dbReference type="ARBA" id="ARBA00023002"/>
    </source>
</evidence>
<dbReference type="PANTHER" id="PTHR10755:SF0">
    <property type="entry name" value="OXYGEN-DEPENDENT COPROPORPHYRINOGEN-III OXIDASE, MITOCHONDRIAL"/>
    <property type="match status" value="1"/>
</dbReference>
<sequence>MQIFAFYATKVHSKKKSKGTPLQKKKNFLPPFMIKNALESLSFLVKAIYGLFKSEKKGLTTHVNPLPLETSLHSNWDDFHNIRLLLFTKDNEDEEEEEPEKAKSKYLIKHNTKAQMERIIRATQEHICYEVEELEAEAFQQTGLFFFSLYLSFVLFFFWKKKKRVTSYLDKSGRVTPYSGGLIKVLSNGKIFEKAGVNISVQSGSVPASSLDRMASGHAKLKKLLVLQKKIYIYMYTYMLGDEKGNVEYFVSTVKSELHPWNPHAPSGHFCCNYFEFGDIDKSTGEFVCKVWWFNGESELSPAIIYEDDCAYFHRTLKQACELTHPSYYPRFKDWCDKHFFIPHRNETRGIGGIYFDDLTCNDDNVDEKERLVQFVKNCASAHVAAYIPLVRRHALQQYSAEEKEWQQLRRGRYVEFQLMHDRGNVLDTSKPRPNMESIFLSLPLTARWEYCRSPAHPFETIAEQVYSRPRDWLAPSSK</sequence>
<dbReference type="PRINTS" id="PR00073">
    <property type="entry name" value="COPRGNOXDASE"/>
</dbReference>
<dbReference type="SUPFAM" id="SSF102886">
    <property type="entry name" value="Coproporphyrinogen III oxidase"/>
    <property type="match status" value="1"/>
</dbReference>
<dbReference type="AlphaFoldDB" id="X6M3W9"/>
<keyword evidence="7" id="KW-0812">Transmembrane</keyword>
<keyword evidence="5" id="KW-0560">Oxidoreductase</keyword>
<dbReference type="EMBL" id="ASPP01025162">
    <property type="protein sequence ID" value="ETO08311.1"/>
    <property type="molecule type" value="Genomic_DNA"/>
</dbReference>
<comment type="pathway">
    <text evidence="1">Porphyrin-containing compound metabolism; protoporphyrin-IX biosynthesis; protoporphyrinogen-IX from coproporphyrinogen-III (O2 route): step 1/1.</text>
</comment>
<protein>
    <recommendedName>
        <fullName evidence="4">coproporphyrinogen oxidase</fullName>
        <ecNumber evidence="4">1.3.3.3</ecNumber>
    </recommendedName>
</protein>
<dbReference type="InterPro" id="IPR001260">
    <property type="entry name" value="Coprogen_oxidase_aer"/>
</dbReference>
<dbReference type="OrthoDB" id="15318at2759"/>
<dbReference type="PANTHER" id="PTHR10755">
    <property type="entry name" value="COPROPORPHYRINOGEN III OXIDASE, MITOCHONDRIAL"/>
    <property type="match status" value="1"/>
</dbReference>
<evidence type="ECO:0000313" key="9">
    <source>
        <dbReference type="Proteomes" id="UP000023152"/>
    </source>
</evidence>
<dbReference type="GO" id="GO:0004109">
    <property type="term" value="F:coproporphyrinogen oxidase activity"/>
    <property type="evidence" value="ECO:0007669"/>
    <property type="project" value="UniProtKB-EC"/>
</dbReference>
<organism evidence="8 9">
    <name type="scientific">Reticulomyxa filosa</name>
    <dbReference type="NCBI Taxonomy" id="46433"/>
    <lineage>
        <taxon>Eukaryota</taxon>
        <taxon>Sar</taxon>
        <taxon>Rhizaria</taxon>
        <taxon>Retaria</taxon>
        <taxon>Foraminifera</taxon>
        <taxon>Monothalamids</taxon>
        <taxon>Reticulomyxidae</taxon>
        <taxon>Reticulomyxa</taxon>
    </lineage>
</organism>
<dbReference type="GO" id="GO:0005737">
    <property type="term" value="C:cytoplasm"/>
    <property type="evidence" value="ECO:0007669"/>
    <property type="project" value="TreeGrafter"/>
</dbReference>
<proteinExistence type="inferred from homology"/>
<keyword evidence="6" id="KW-0627">Porphyrin biosynthesis</keyword>
<dbReference type="InterPro" id="IPR036406">
    <property type="entry name" value="Coprogen_oxidase_aer_sf"/>
</dbReference>
<evidence type="ECO:0000256" key="3">
    <source>
        <dbReference type="ARBA" id="ARBA00011738"/>
    </source>
</evidence>
<keyword evidence="9" id="KW-1185">Reference proteome</keyword>
<reference evidence="8 9" key="1">
    <citation type="journal article" date="2013" name="Curr. Biol.">
        <title>The Genome of the Foraminiferan Reticulomyxa filosa.</title>
        <authorList>
            <person name="Glockner G."/>
            <person name="Hulsmann N."/>
            <person name="Schleicher M."/>
            <person name="Noegel A.A."/>
            <person name="Eichinger L."/>
            <person name="Gallinger C."/>
            <person name="Pawlowski J."/>
            <person name="Sierra R."/>
            <person name="Euteneuer U."/>
            <person name="Pillet L."/>
            <person name="Moustafa A."/>
            <person name="Platzer M."/>
            <person name="Groth M."/>
            <person name="Szafranski K."/>
            <person name="Schliwa M."/>
        </authorList>
    </citation>
    <scope>NUCLEOTIDE SEQUENCE [LARGE SCALE GENOMIC DNA]</scope>
</reference>
<evidence type="ECO:0000256" key="7">
    <source>
        <dbReference type="SAM" id="Phobius"/>
    </source>
</evidence>
<dbReference type="Proteomes" id="UP000023152">
    <property type="component" value="Unassembled WGS sequence"/>
</dbReference>
<dbReference type="EC" id="1.3.3.3" evidence="4"/>
<evidence type="ECO:0000256" key="1">
    <source>
        <dbReference type="ARBA" id="ARBA00005168"/>
    </source>
</evidence>
<dbReference type="Gene3D" id="3.40.1500.10">
    <property type="entry name" value="Coproporphyrinogen III oxidase, aerobic"/>
    <property type="match status" value="1"/>
</dbReference>